<dbReference type="GO" id="GO:0015031">
    <property type="term" value="P:protein transport"/>
    <property type="evidence" value="ECO:0007669"/>
    <property type="project" value="UniProtKB-KW"/>
</dbReference>
<feature type="transmembrane region" description="Helical" evidence="10">
    <location>
        <begin position="272"/>
        <end position="289"/>
    </location>
</feature>
<reference evidence="11" key="1">
    <citation type="submission" date="2021-02" db="EMBL/GenBank/DDBJ databases">
        <authorList>
            <person name="Steward A R."/>
        </authorList>
    </citation>
    <scope>NUCLEOTIDE SEQUENCE</scope>
</reference>
<feature type="transmembrane region" description="Helical" evidence="10">
    <location>
        <begin position="61"/>
        <end position="82"/>
    </location>
</feature>
<evidence type="ECO:0000256" key="6">
    <source>
        <dbReference type="ARBA" id="ARBA00022927"/>
    </source>
</evidence>
<evidence type="ECO:0000313" key="12">
    <source>
        <dbReference type="Proteomes" id="UP000663880"/>
    </source>
</evidence>
<feature type="transmembrane region" description="Helical" evidence="10">
    <location>
        <begin position="192"/>
        <end position="213"/>
    </location>
</feature>
<feature type="transmembrane region" description="Helical" evidence="10">
    <location>
        <begin position="154"/>
        <end position="172"/>
    </location>
</feature>
<evidence type="ECO:0000256" key="5">
    <source>
        <dbReference type="ARBA" id="ARBA00022856"/>
    </source>
</evidence>
<dbReference type="FunFam" id="1.20.1250.20:FF:000049">
    <property type="entry name" value="Solute carrier family 15 member 2"/>
    <property type="match status" value="1"/>
</dbReference>
<dbReference type="GO" id="GO:0016020">
    <property type="term" value="C:membrane"/>
    <property type="evidence" value="ECO:0007669"/>
    <property type="project" value="UniProtKB-SubCell"/>
</dbReference>
<keyword evidence="6" id="KW-0653">Protein transport</keyword>
<dbReference type="SUPFAM" id="SSF103473">
    <property type="entry name" value="MFS general substrate transporter"/>
    <property type="match status" value="1"/>
</dbReference>
<name>A0A821T1K1_9NEOP</name>
<keyword evidence="8 10" id="KW-0472">Membrane</keyword>
<gene>
    <name evidence="11" type="ORF">PMACD_LOCUS8251</name>
</gene>
<dbReference type="AlphaFoldDB" id="A0A821T1K1"/>
<dbReference type="GO" id="GO:0022857">
    <property type="term" value="F:transmembrane transporter activity"/>
    <property type="evidence" value="ECO:0007669"/>
    <property type="project" value="InterPro"/>
</dbReference>
<evidence type="ECO:0000256" key="4">
    <source>
        <dbReference type="ARBA" id="ARBA00022692"/>
    </source>
</evidence>
<keyword evidence="5" id="KW-0571">Peptide transport</keyword>
<organism evidence="11 12">
    <name type="scientific">Pieris macdunnoughi</name>
    <dbReference type="NCBI Taxonomy" id="345717"/>
    <lineage>
        <taxon>Eukaryota</taxon>
        <taxon>Metazoa</taxon>
        <taxon>Ecdysozoa</taxon>
        <taxon>Arthropoda</taxon>
        <taxon>Hexapoda</taxon>
        <taxon>Insecta</taxon>
        <taxon>Pterygota</taxon>
        <taxon>Neoptera</taxon>
        <taxon>Endopterygota</taxon>
        <taxon>Lepidoptera</taxon>
        <taxon>Glossata</taxon>
        <taxon>Ditrysia</taxon>
        <taxon>Papilionoidea</taxon>
        <taxon>Pieridae</taxon>
        <taxon>Pierinae</taxon>
        <taxon>Pieris</taxon>
    </lineage>
</organism>
<feature type="transmembrane region" description="Helical" evidence="10">
    <location>
        <begin position="573"/>
        <end position="594"/>
    </location>
</feature>
<dbReference type="GO" id="GO:0015833">
    <property type="term" value="P:peptide transport"/>
    <property type="evidence" value="ECO:0007669"/>
    <property type="project" value="UniProtKB-KW"/>
</dbReference>
<evidence type="ECO:0000256" key="8">
    <source>
        <dbReference type="ARBA" id="ARBA00023136"/>
    </source>
</evidence>
<dbReference type="OrthoDB" id="8904098at2759"/>
<dbReference type="InterPro" id="IPR036259">
    <property type="entry name" value="MFS_trans_sf"/>
</dbReference>
<dbReference type="EMBL" id="CAJOBZ010000021">
    <property type="protein sequence ID" value="CAF4865070.1"/>
    <property type="molecule type" value="Genomic_DNA"/>
</dbReference>
<dbReference type="PANTHER" id="PTHR11654">
    <property type="entry name" value="OLIGOPEPTIDE TRANSPORTER-RELATED"/>
    <property type="match status" value="1"/>
</dbReference>
<evidence type="ECO:0000256" key="10">
    <source>
        <dbReference type="SAM" id="Phobius"/>
    </source>
</evidence>
<evidence type="ECO:0000256" key="2">
    <source>
        <dbReference type="ARBA" id="ARBA00005982"/>
    </source>
</evidence>
<feature type="transmembrane region" description="Helical" evidence="10">
    <location>
        <begin position="89"/>
        <end position="108"/>
    </location>
</feature>
<accession>A0A821T1K1</accession>
<keyword evidence="7 10" id="KW-1133">Transmembrane helix</keyword>
<dbReference type="Gene3D" id="1.20.1250.20">
    <property type="entry name" value="MFS general substrate transporter like domains"/>
    <property type="match status" value="2"/>
</dbReference>
<evidence type="ECO:0000313" key="11">
    <source>
        <dbReference type="EMBL" id="CAF4865070.1"/>
    </source>
</evidence>
<evidence type="ECO:0000256" key="7">
    <source>
        <dbReference type="ARBA" id="ARBA00022989"/>
    </source>
</evidence>
<proteinExistence type="inferred from homology"/>
<dbReference type="Proteomes" id="UP000663880">
    <property type="component" value="Unassembled WGS sequence"/>
</dbReference>
<evidence type="ECO:0000256" key="3">
    <source>
        <dbReference type="ARBA" id="ARBA00022448"/>
    </source>
</evidence>
<keyword evidence="12" id="KW-1185">Reference proteome</keyword>
<feature type="transmembrane region" description="Helical" evidence="10">
    <location>
        <begin position="120"/>
        <end position="142"/>
    </location>
</feature>
<evidence type="ECO:0000256" key="1">
    <source>
        <dbReference type="ARBA" id="ARBA00004141"/>
    </source>
</evidence>
<dbReference type="Pfam" id="PF00854">
    <property type="entry name" value="PTR2"/>
    <property type="match status" value="2"/>
</dbReference>
<feature type="transmembrane region" description="Helical" evidence="10">
    <location>
        <begin position="606"/>
        <end position="626"/>
    </location>
</feature>
<sequence>MEKQVSAESRPKVKNRFPRVVIIIILTEFCERFSFSGMRAFLTLYLRSKLGYTDEEATETYHLFSTFVYVFPIIGGIVADNWLGKFRTILYLMFVYAAGNILVAVTAIPQLNLPGRLCTLLGLFMITVGTGGIKPCVTAFGGEQFVLPHQEKHLAVYFSILYFTLCIGSLIAKTVSPILRSEVHCFGEKDCYSLAFGAPGFVVLASIVIFVSAKNKYVMKQPSGNIVLDFVKCIALGLKNTFLKGKKEKNEHWLDSAHHKYDQRFIRDVKKTLSILALFTVIPVFWSLLDQMGSRWTLQATKMDGRLGFITIKPDQLQVIAPICILIFIPLMQKYIYPYLERRNMLKNPLHKLTVGGILAAIAFIASALVEIHIKTTYPELPQTGLSQLRIFNGNPCSVAIHNDGQNIVYTIPPHSHFTNKRVRVKGMENLTTTFSGGCIEPRDENLWLEDQKAVSFFISGNQMQRFIDNVDKSKSGLPVVRFLASNLLYNSSITLFNERRSEVEAVITNGVSKQMEVFASLYSLRMGSNIILNDISMMSGGVYCIILDRVDGVYKADVITISEPNSITMALLLPQFLIMSIAEVLFAVTGNEFSFKESPNSMKAVMTAVFLLTEAFGNIIIIVITRLFTNYQQETQSFFYSGLMLLSIIVFHYLSRGYEFGHDCDDDITKKKSRSNSDVLYQQVKQIEDLLE</sequence>
<feature type="transmembrane region" description="Helical" evidence="10">
    <location>
        <begin position="319"/>
        <end position="337"/>
    </location>
</feature>
<feature type="transmembrane region" description="Helical" evidence="10">
    <location>
        <begin position="349"/>
        <end position="370"/>
    </location>
</feature>
<dbReference type="InterPro" id="IPR000109">
    <property type="entry name" value="POT_fam"/>
</dbReference>
<comment type="caution">
    <text evidence="11">The sequence shown here is derived from an EMBL/GenBank/DDBJ whole genome shotgun (WGS) entry which is preliminary data.</text>
</comment>
<feature type="transmembrane region" description="Helical" evidence="10">
    <location>
        <begin position="638"/>
        <end position="655"/>
    </location>
</feature>
<comment type="similarity">
    <text evidence="2">Belongs to the major facilitator superfamily. Proton-dependent oligopeptide transporter (POT/PTR) (TC 2.A.17) family.</text>
</comment>
<keyword evidence="4 10" id="KW-0812">Transmembrane</keyword>
<keyword evidence="3" id="KW-0813">Transport</keyword>
<feature type="transmembrane region" description="Helical" evidence="10">
    <location>
        <begin position="20"/>
        <end position="41"/>
    </location>
</feature>
<protein>
    <recommendedName>
        <fullName evidence="9">Oligopeptide transporter 1</fullName>
    </recommendedName>
</protein>
<comment type="subcellular location">
    <subcellularLocation>
        <location evidence="1">Membrane</location>
        <topology evidence="1">Multi-pass membrane protein</topology>
    </subcellularLocation>
</comment>
<evidence type="ECO:0000256" key="9">
    <source>
        <dbReference type="ARBA" id="ARBA00078114"/>
    </source>
</evidence>